<dbReference type="InterPro" id="IPR013149">
    <property type="entry name" value="ADH-like_C"/>
</dbReference>
<dbReference type="PANTHER" id="PTHR42940:SF8">
    <property type="entry name" value="VACUOLAR PROTEIN SORTING-ASSOCIATED PROTEIN 11"/>
    <property type="match status" value="1"/>
</dbReference>
<evidence type="ECO:0000259" key="7">
    <source>
        <dbReference type="Pfam" id="PF00107"/>
    </source>
</evidence>
<keyword evidence="4 6" id="KW-0862">Zinc</keyword>
<dbReference type="PROSITE" id="PS00059">
    <property type="entry name" value="ADH_ZINC"/>
    <property type="match status" value="1"/>
</dbReference>
<sequence length="322" mass="34331">MAMTEPIIGMKPEFILGHEGAGEIVQLGSDVSEADFQVGERIGIHIVPGCDASSCLQCNRGLHRLCRAENSGNYGLGYDGTFAEYIGIQTRAAIKLPAGVDVVTAAVSGDAVLTAYQAVKYTAAVQPHQTIAIFGLGGLGLNALQIAQHLGVKRILVVDRRQESIDEAIKLGIPAEDAFCTSDPDVKKIEQVVAEQGILVDTTIDFAGAEATILSTQLTVRPAGQMVIVGLLAKQAPLMPMAVVMKAITIKGSYSGTIESFHECLELMAKGVVKPTIETGSIEDLPKVLKDLDEGKIKSRMVLLPDWKRYTAPGRLFETSSL</sequence>
<evidence type="ECO:0000256" key="4">
    <source>
        <dbReference type="ARBA" id="ARBA00022833"/>
    </source>
</evidence>
<dbReference type="SUPFAM" id="SSF51735">
    <property type="entry name" value="NAD(P)-binding Rossmann-fold domains"/>
    <property type="match status" value="1"/>
</dbReference>
<evidence type="ECO:0000256" key="5">
    <source>
        <dbReference type="ARBA" id="ARBA00023002"/>
    </source>
</evidence>
<keyword evidence="3 6" id="KW-0479">Metal-binding</keyword>
<dbReference type="Pfam" id="PF08240">
    <property type="entry name" value="ADH_N"/>
    <property type="match status" value="1"/>
</dbReference>
<dbReference type="SUPFAM" id="SSF50129">
    <property type="entry name" value="GroES-like"/>
    <property type="match status" value="1"/>
</dbReference>
<evidence type="ECO:0000313" key="9">
    <source>
        <dbReference type="EMBL" id="KAK4545755.1"/>
    </source>
</evidence>
<evidence type="ECO:0008006" key="11">
    <source>
        <dbReference type="Google" id="ProtNLM"/>
    </source>
</evidence>
<dbReference type="Gene3D" id="3.90.180.10">
    <property type="entry name" value="Medium-chain alcohol dehydrogenases, catalytic domain"/>
    <property type="match status" value="1"/>
</dbReference>
<dbReference type="GO" id="GO:0004022">
    <property type="term" value="F:alcohol dehydrogenase (NAD+) activity"/>
    <property type="evidence" value="ECO:0007669"/>
    <property type="project" value="TreeGrafter"/>
</dbReference>
<proteinExistence type="inferred from homology"/>
<keyword evidence="10" id="KW-1185">Reference proteome</keyword>
<evidence type="ECO:0000256" key="1">
    <source>
        <dbReference type="ARBA" id="ARBA00001947"/>
    </source>
</evidence>
<feature type="domain" description="Alcohol dehydrogenase-like N-terminal" evidence="8">
    <location>
        <begin position="10"/>
        <end position="97"/>
    </location>
</feature>
<organism evidence="9 10">
    <name type="scientific">Oleoguttula mirabilis</name>
    <dbReference type="NCBI Taxonomy" id="1507867"/>
    <lineage>
        <taxon>Eukaryota</taxon>
        <taxon>Fungi</taxon>
        <taxon>Dikarya</taxon>
        <taxon>Ascomycota</taxon>
        <taxon>Pezizomycotina</taxon>
        <taxon>Dothideomycetes</taxon>
        <taxon>Dothideomycetidae</taxon>
        <taxon>Mycosphaerellales</taxon>
        <taxon>Teratosphaeriaceae</taxon>
        <taxon>Oleoguttula</taxon>
    </lineage>
</organism>
<name>A0AAV9JK08_9PEZI</name>
<evidence type="ECO:0000313" key="10">
    <source>
        <dbReference type="Proteomes" id="UP001324427"/>
    </source>
</evidence>
<dbReference type="InterPro" id="IPR011032">
    <property type="entry name" value="GroES-like_sf"/>
</dbReference>
<accession>A0AAV9JK08</accession>
<evidence type="ECO:0000256" key="3">
    <source>
        <dbReference type="ARBA" id="ARBA00022723"/>
    </source>
</evidence>
<dbReference type="InterPro" id="IPR013154">
    <property type="entry name" value="ADH-like_N"/>
</dbReference>
<dbReference type="AlphaFoldDB" id="A0AAV9JK08"/>
<comment type="similarity">
    <text evidence="2 6">Belongs to the zinc-containing alcohol dehydrogenase family.</text>
</comment>
<reference evidence="9 10" key="1">
    <citation type="submission" date="2021-11" db="EMBL/GenBank/DDBJ databases">
        <title>Black yeast isolated from Biological Soil Crust.</title>
        <authorList>
            <person name="Kurbessoian T."/>
        </authorList>
    </citation>
    <scope>NUCLEOTIDE SEQUENCE [LARGE SCALE GENOMIC DNA]</scope>
    <source>
        <strain evidence="9 10">CCFEE 5522</strain>
    </source>
</reference>
<dbReference type="InterPro" id="IPR036291">
    <property type="entry name" value="NAD(P)-bd_dom_sf"/>
</dbReference>
<dbReference type="PANTHER" id="PTHR42940">
    <property type="entry name" value="ALCOHOL DEHYDROGENASE 1-RELATED"/>
    <property type="match status" value="1"/>
</dbReference>
<dbReference type="Proteomes" id="UP001324427">
    <property type="component" value="Unassembled WGS sequence"/>
</dbReference>
<keyword evidence="5" id="KW-0560">Oxidoreductase</keyword>
<evidence type="ECO:0000259" key="8">
    <source>
        <dbReference type="Pfam" id="PF08240"/>
    </source>
</evidence>
<dbReference type="InterPro" id="IPR002328">
    <property type="entry name" value="ADH_Zn_CS"/>
</dbReference>
<protein>
    <recommendedName>
        <fullName evidence="11">Enoyl reductase (ER) domain-containing protein</fullName>
    </recommendedName>
</protein>
<gene>
    <name evidence="9" type="ORF">LTR36_002709</name>
</gene>
<dbReference type="EMBL" id="JAVFHQ010000018">
    <property type="protein sequence ID" value="KAK4545755.1"/>
    <property type="molecule type" value="Genomic_DNA"/>
</dbReference>
<evidence type="ECO:0000256" key="2">
    <source>
        <dbReference type="ARBA" id="ARBA00008072"/>
    </source>
</evidence>
<feature type="domain" description="Alcohol dehydrogenase-like C-terminal" evidence="7">
    <location>
        <begin position="138"/>
        <end position="269"/>
    </location>
</feature>
<evidence type="ECO:0000256" key="6">
    <source>
        <dbReference type="RuleBase" id="RU361277"/>
    </source>
</evidence>
<dbReference type="Gene3D" id="3.40.50.720">
    <property type="entry name" value="NAD(P)-binding Rossmann-like Domain"/>
    <property type="match status" value="1"/>
</dbReference>
<dbReference type="GO" id="GO:0005737">
    <property type="term" value="C:cytoplasm"/>
    <property type="evidence" value="ECO:0007669"/>
    <property type="project" value="TreeGrafter"/>
</dbReference>
<comment type="cofactor">
    <cofactor evidence="1 6">
        <name>Zn(2+)</name>
        <dbReference type="ChEBI" id="CHEBI:29105"/>
    </cofactor>
</comment>
<dbReference type="Pfam" id="PF00107">
    <property type="entry name" value="ADH_zinc_N"/>
    <property type="match status" value="1"/>
</dbReference>
<comment type="caution">
    <text evidence="9">The sequence shown here is derived from an EMBL/GenBank/DDBJ whole genome shotgun (WGS) entry which is preliminary data.</text>
</comment>
<dbReference type="GO" id="GO:0008270">
    <property type="term" value="F:zinc ion binding"/>
    <property type="evidence" value="ECO:0007669"/>
    <property type="project" value="InterPro"/>
</dbReference>